<comment type="caution">
    <text evidence="1">The sequence shown here is derived from an EMBL/GenBank/DDBJ whole genome shotgun (WGS) entry which is preliminary data.</text>
</comment>
<organism evidence="1 2">
    <name type="scientific">Parelaphostrongylus tenuis</name>
    <name type="common">Meningeal worm</name>
    <dbReference type="NCBI Taxonomy" id="148309"/>
    <lineage>
        <taxon>Eukaryota</taxon>
        <taxon>Metazoa</taxon>
        <taxon>Ecdysozoa</taxon>
        <taxon>Nematoda</taxon>
        <taxon>Chromadorea</taxon>
        <taxon>Rhabditida</taxon>
        <taxon>Rhabditina</taxon>
        <taxon>Rhabditomorpha</taxon>
        <taxon>Strongyloidea</taxon>
        <taxon>Metastrongylidae</taxon>
        <taxon>Parelaphostrongylus</taxon>
    </lineage>
</organism>
<proteinExistence type="predicted"/>
<evidence type="ECO:0000313" key="1">
    <source>
        <dbReference type="EMBL" id="KAJ1348059.1"/>
    </source>
</evidence>
<evidence type="ECO:0000313" key="2">
    <source>
        <dbReference type="Proteomes" id="UP001196413"/>
    </source>
</evidence>
<accession>A0AAD5MPQ1</accession>
<dbReference type="Proteomes" id="UP001196413">
    <property type="component" value="Unassembled WGS sequence"/>
</dbReference>
<keyword evidence="2" id="KW-1185">Reference proteome</keyword>
<reference evidence="1" key="1">
    <citation type="submission" date="2021-06" db="EMBL/GenBank/DDBJ databases">
        <title>Parelaphostrongylus tenuis whole genome reference sequence.</title>
        <authorList>
            <person name="Garwood T.J."/>
            <person name="Larsen P.A."/>
            <person name="Fountain-Jones N.M."/>
            <person name="Garbe J.R."/>
            <person name="Macchietto M.G."/>
            <person name="Kania S.A."/>
            <person name="Gerhold R.W."/>
            <person name="Richards J.E."/>
            <person name="Wolf T.M."/>
        </authorList>
    </citation>
    <scope>NUCLEOTIDE SEQUENCE</scope>
    <source>
        <strain evidence="1">MNPRO001-30</strain>
        <tissue evidence="1">Meninges</tissue>
    </source>
</reference>
<dbReference type="AlphaFoldDB" id="A0AAD5MPQ1"/>
<name>A0AAD5MPQ1_PARTN</name>
<dbReference type="EMBL" id="JAHQIW010000421">
    <property type="protein sequence ID" value="KAJ1348059.1"/>
    <property type="molecule type" value="Genomic_DNA"/>
</dbReference>
<protein>
    <submittedName>
        <fullName evidence="1">Uncharacterized protein</fullName>
    </submittedName>
</protein>
<gene>
    <name evidence="1" type="ORF">KIN20_003275</name>
</gene>
<sequence length="167" mass="18514">MFIAAGTVLDHITSTNLIADCLSSSKFQTGPCQVTRAHDVFSILFFGINFHVVGLRLRDSVGIVPCGGVNRHWSPSLQRNYDVPQEGEIRRRRGGFESLCNGIASLTGDSCDVRPTPYKFPYSSARVMDTAITIGKSRYSQHISLLVDLYLYYTVHISTSTEELCCT</sequence>